<sequence length="198" mass="21105">MVPELTGSLTAMPDEQTRVLSRYGIAGIVFGVIALAATALGVMVWTGHRADVVERTHQSEVLQAAVDWTALLINMNSENAPQNLQQLRDGTVGQLNVDFDATMTPFADLVGKLKSQTVGQVESVSIESMHRVPDGAKDTDAPPAELATVASRTDTVLVVATSVSQNAGAQPTTVRWNLRLGVSDIDGSLLISRLETIR</sequence>
<reference evidence="4" key="1">
    <citation type="submission" date="2014-05" db="EMBL/GenBank/DDBJ databases">
        <authorList>
            <person name="Urmite Genomes"/>
        </authorList>
    </citation>
    <scope>NUCLEOTIDE SEQUENCE</scope>
    <source>
        <strain evidence="4">DSM 44074</strain>
    </source>
</reference>
<dbReference type="EMBL" id="LK021337">
    <property type="protein sequence ID" value="CDQ43794.1"/>
    <property type="molecule type" value="Genomic_DNA"/>
</dbReference>
<organism evidence="4 5">
    <name type="scientific">Mycolicibacterium neoaurum</name>
    <name type="common">Mycobacterium neoaurum</name>
    <dbReference type="NCBI Taxonomy" id="1795"/>
    <lineage>
        <taxon>Bacteria</taxon>
        <taxon>Bacillati</taxon>
        <taxon>Actinomycetota</taxon>
        <taxon>Actinomycetes</taxon>
        <taxon>Mycobacteriales</taxon>
        <taxon>Mycobacteriaceae</taxon>
        <taxon>Mycolicibacterium</taxon>
    </lineage>
</organism>
<name>A0AAV2WHR4_MYCNE</name>
<proteinExistence type="predicted"/>
<evidence type="ECO:0000256" key="2">
    <source>
        <dbReference type="ARBA" id="ARBA00023136"/>
    </source>
</evidence>
<evidence type="ECO:0000256" key="3">
    <source>
        <dbReference type="SAM" id="Phobius"/>
    </source>
</evidence>
<keyword evidence="3" id="KW-1133">Transmembrane helix</keyword>
<dbReference type="PANTHER" id="PTHR37042">
    <property type="entry name" value="OUTER MEMBRANE PROTEIN RV1973"/>
    <property type="match status" value="1"/>
</dbReference>
<dbReference type="AlphaFoldDB" id="A0AAV2WHR4"/>
<keyword evidence="3" id="KW-0812">Transmembrane</keyword>
<dbReference type="Proteomes" id="UP000028864">
    <property type="component" value="Unassembled WGS sequence"/>
</dbReference>
<dbReference type="GO" id="GO:0016020">
    <property type="term" value="C:membrane"/>
    <property type="evidence" value="ECO:0007669"/>
    <property type="project" value="UniProtKB-SubCell"/>
</dbReference>
<protein>
    <recommendedName>
        <fullName evidence="6">Mce associated membrane protein</fullName>
    </recommendedName>
</protein>
<gene>
    <name evidence="4" type="ORF">BN1047_01665</name>
</gene>
<comment type="subcellular location">
    <subcellularLocation>
        <location evidence="1">Membrane</location>
    </subcellularLocation>
</comment>
<accession>A0AAV2WHR4</accession>
<keyword evidence="2 3" id="KW-0472">Membrane</keyword>
<reference evidence="4" key="2">
    <citation type="submission" date="2015-09" db="EMBL/GenBank/DDBJ databases">
        <title>Draft genome sequence of Mycobacterium neoaurum DSM 44074.</title>
        <authorList>
            <person name="Croce O."/>
            <person name="Robert C."/>
            <person name="Raoult D."/>
            <person name="Drancourt M."/>
        </authorList>
    </citation>
    <scope>NUCLEOTIDE SEQUENCE</scope>
    <source>
        <strain evidence="4">DSM 44074</strain>
    </source>
</reference>
<feature type="transmembrane region" description="Helical" evidence="3">
    <location>
        <begin position="20"/>
        <end position="45"/>
    </location>
</feature>
<dbReference type="PANTHER" id="PTHR37042:SF4">
    <property type="entry name" value="OUTER MEMBRANE PROTEIN RV1973"/>
    <property type="match status" value="1"/>
</dbReference>
<evidence type="ECO:0000256" key="1">
    <source>
        <dbReference type="ARBA" id="ARBA00004370"/>
    </source>
</evidence>
<evidence type="ECO:0000313" key="5">
    <source>
        <dbReference type="Proteomes" id="UP000028864"/>
    </source>
</evidence>
<evidence type="ECO:0000313" key="4">
    <source>
        <dbReference type="EMBL" id="CDQ43794.1"/>
    </source>
</evidence>
<evidence type="ECO:0008006" key="6">
    <source>
        <dbReference type="Google" id="ProtNLM"/>
    </source>
</evidence>